<protein>
    <submittedName>
        <fullName evidence="1">Uncharacterized protein</fullName>
    </submittedName>
</protein>
<dbReference type="OrthoDB" id="4777467at2759"/>
<organism evidence="1 2">
    <name type="scientific">Lophiostoma macrostomum CBS 122681</name>
    <dbReference type="NCBI Taxonomy" id="1314788"/>
    <lineage>
        <taxon>Eukaryota</taxon>
        <taxon>Fungi</taxon>
        <taxon>Dikarya</taxon>
        <taxon>Ascomycota</taxon>
        <taxon>Pezizomycotina</taxon>
        <taxon>Dothideomycetes</taxon>
        <taxon>Pleosporomycetidae</taxon>
        <taxon>Pleosporales</taxon>
        <taxon>Lophiostomataceae</taxon>
        <taxon>Lophiostoma</taxon>
    </lineage>
</organism>
<keyword evidence="2" id="KW-1185">Reference proteome</keyword>
<accession>A0A6A6SJH6</accession>
<gene>
    <name evidence="1" type="ORF">K491DRAFT_613676</name>
</gene>
<feature type="non-terminal residue" evidence="1">
    <location>
        <position position="1"/>
    </location>
</feature>
<name>A0A6A6SJH6_9PLEO</name>
<proteinExistence type="predicted"/>
<dbReference type="Proteomes" id="UP000799324">
    <property type="component" value="Unassembled WGS sequence"/>
</dbReference>
<evidence type="ECO:0000313" key="1">
    <source>
        <dbReference type="EMBL" id="KAF2647976.1"/>
    </source>
</evidence>
<dbReference type="EMBL" id="MU004566">
    <property type="protein sequence ID" value="KAF2647976.1"/>
    <property type="molecule type" value="Genomic_DNA"/>
</dbReference>
<evidence type="ECO:0000313" key="2">
    <source>
        <dbReference type="Proteomes" id="UP000799324"/>
    </source>
</evidence>
<reference evidence="1" key="1">
    <citation type="journal article" date="2020" name="Stud. Mycol.">
        <title>101 Dothideomycetes genomes: a test case for predicting lifestyles and emergence of pathogens.</title>
        <authorList>
            <person name="Haridas S."/>
            <person name="Albert R."/>
            <person name="Binder M."/>
            <person name="Bloem J."/>
            <person name="Labutti K."/>
            <person name="Salamov A."/>
            <person name="Andreopoulos B."/>
            <person name="Baker S."/>
            <person name="Barry K."/>
            <person name="Bills G."/>
            <person name="Bluhm B."/>
            <person name="Cannon C."/>
            <person name="Castanera R."/>
            <person name="Culley D."/>
            <person name="Daum C."/>
            <person name="Ezra D."/>
            <person name="Gonzalez J."/>
            <person name="Henrissat B."/>
            <person name="Kuo A."/>
            <person name="Liang C."/>
            <person name="Lipzen A."/>
            <person name="Lutzoni F."/>
            <person name="Magnuson J."/>
            <person name="Mondo S."/>
            <person name="Nolan M."/>
            <person name="Ohm R."/>
            <person name="Pangilinan J."/>
            <person name="Park H.-J."/>
            <person name="Ramirez L."/>
            <person name="Alfaro M."/>
            <person name="Sun H."/>
            <person name="Tritt A."/>
            <person name="Yoshinaga Y."/>
            <person name="Zwiers L.-H."/>
            <person name="Turgeon B."/>
            <person name="Goodwin S."/>
            <person name="Spatafora J."/>
            <person name="Crous P."/>
            <person name="Grigoriev I."/>
        </authorList>
    </citation>
    <scope>NUCLEOTIDE SEQUENCE</scope>
    <source>
        <strain evidence="1">CBS 122681</strain>
    </source>
</reference>
<dbReference type="AlphaFoldDB" id="A0A6A6SJH6"/>
<sequence>RENNSLARVHNSSLRANNQALMRLHEYTTNTPISGFPTTSAHLDDLDQAKVDNILRTLERSLSGDLIEKKALLRHCVGLPE</sequence>